<dbReference type="Pfam" id="PF00067">
    <property type="entry name" value="p450"/>
    <property type="match status" value="1"/>
</dbReference>
<evidence type="ECO:0000256" key="1">
    <source>
        <dbReference type="ARBA" id="ARBA00010617"/>
    </source>
</evidence>
<dbReference type="RefSeq" id="WP_017682167.1">
    <property type="nucleotide sequence ID" value="NZ_CP024890.1"/>
</dbReference>
<dbReference type="InterPro" id="IPR001128">
    <property type="entry name" value="Cyt_P450"/>
</dbReference>
<dbReference type="AlphaFoldDB" id="A0A098BQU8"/>
<proteinExistence type="inferred from homology"/>
<gene>
    <name evidence="2" type="ORF">RHRU231_80023</name>
</gene>
<organism evidence="2 3">
    <name type="scientific">Rhodococcus ruber</name>
    <dbReference type="NCBI Taxonomy" id="1830"/>
    <lineage>
        <taxon>Bacteria</taxon>
        <taxon>Bacillati</taxon>
        <taxon>Actinomycetota</taxon>
        <taxon>Actinomycetes</taxon>
        <taxon>Mycobacteriales</taxon>
        <taxon>Nocardiaceae</taxon>
        <taxon>Rhodococcus</taxon>
    </lineage>
</organism>
<dbReference type="GO" id="GO:0020037">
    <property type="term" value="F:heme binding"/>
    <property type="evidence" value="ECO:0007669"/>
    <property type="project" value="InterPro"/>
</dbReference>
<dbReference type="Gene3D" id="1.10.630.10">
    <property type="entry name" value="Cytochrome P450"/>
    <property type="match status" value="1"/>
</dbReference>
<dbReference type="PANTHER" id="PTHR24305">
    <property type="entry name" value="CYTOCHROME P450"/>
    <property type="match status" value="1"/>
</dbReference>
<dbReference type="Proteomes" id="UP000042997">
    <property type="component" value="Unassembled WGS sequence"/>
</dbReference>
<dbReference type="GeneID" id="66836190"/>
<name>A0A098BQU8_9NOCA</name>
<dbReference type="GO" id="GO:0016705">
    <property type="term" value="F:oxidoreductase activity, acting on paired donors, with incorporation or reduction of molecular oxygen"/>
    <property type="evidence" value="ECO:0007669"/>
    <property type="project" value="InterPro"/>
</dbReference>
<dbReference type="PANTHER" id="PTHR24305:SF166">
    <property type="entry name" value="CYTOCHROME P450 12A4, MITOCHONDRIAL-RELATED"/>
    <property type="match status" value="1"/>
</dbReference>
<protein>
    <submittedName>
        <fullName evidence="2">Cytochrome P450</fullName>
    </submittedName>
</protein>
<evidence type="ECO:0000313" key="2">
    <source>
        <dbReference type="EMBL" id="CDZ91073.1"/>
    </source>
</evidence>
<dbReference type="SUPFAM" id="SSF48264">
    <property type="entry name" value="Cytochrome P450"/>
    <property type="match status" value="1"/>
</dbReference>
<dbReference type="GO" id="GO:0005506">
    <property type="term" value="F:iron ion binding"/>
    <property type="evidence" value="ECO:0007669"/>
    <property type="project" value="InterPro"/>
</dbReference>
<accession>A0A098BQU8</accession>
<dbReference type="InterPro" id="IPR036396">
    <property type="entry name" value="Cyt_P450_sf"/>
</dbReference>
<evidence type="ECO:0000313" key="3">
    <source>
        <dbReference type="Proteomes" id="UP000042997"/>
    </source>
</evidence>
<dbReference type="eggNOG" id="COG2124">
    <property type="taxonomic scope" value="Bacteria"/>
</dbReference>
<reference evidence="2 3" key="1">
    <citation type="journal article" date="2014" name="Genome Announc.">
        <title>Draft Genome Sequence of Propane- and Butane-Oxidizing Actinobacterium Rhodococcus ruber IEGM 231.</title>
        <authorList>
            <person name="Ivshina I.B."/>
            <person name="Kuyukina M.S."/>
            <person name="Krivoruchko A.V."/>
            <person name="Barbe V."/>
            <person name="Fischer C."/>
        </authorList>
    </citation>
    <scope>NUCLEOTIDE SEQUENCE [LARGE SCALE GENOMIC DNA]</scope>
</reference>
<sequence length="457" mass="49636">MTGPVVQSPSPPRARRASAADTARFAAEVGLPFVAAGAIARRRRVMGLLERTQADARIVGTVARLRDRYGDAPLTLALPGRTLAVVLSPQDVDAVLRTDAGSYTAATVEKRAALGPFQPHGVLVSRTPLRERRRAVNEAALDTDRDLHRLATPMLHTIEEEANGLLRRARAEGGLSAAEFTRCWWRLVRRLVLGDAARDDDTLTDQLWRLRSDGNWAYAHPVRHRLRDRFTERLHGYVERAPAGTLAGALGEIAEPAAVDPQGQIPHWLFAFDAAGMVTARTLAVLATHPEQRARARSDIAAAGLGSPAPLEYLRGCVLDTTRLWPTTPAILRDSTADTTWSDERGSYPIPSGTGFVVLAPAFHRDRETLPFADRFAPEIWLDGRADRYPALVPFSVGPAGCPGRNLVLFVTSTLLAHLLAGAEFTLTSRLTPDPARPLPATLNNFGLQFAVRSPAG</sequence>
<dbReference type="GO" id="GO:0004497">
    <property type="term" value="F:monooxygenase activity"/>
    <property type="evidence" value="ECO:0007669"/>
    <property type="project" value="InterPro"/>
</dbReference>
<dbReference type="InterPro" id="IPR050121">
    <property type="entry name" value="Cytochrome_P450_monoxygenase"/>
</dbReference>
<dbReference type="EMBL" id="CCSD01000094">
    <property type="protein sequence ID" value="CDZ91073.1"/>
    <property type="molecule type" value="Genomic_DNA"/>
</dbReference>
<dbReference type="OrthoDB" id="7376058at2"/>
<comment type="similarity">
    <text evidence="1">Belongs to the cytochrome P450 family.</text>
</comment>